<feature type="transmembrane region" description="Helical" evidence="2">
    <location>
        <begin position="274"/>
        <end position="293"/>
    </location>
</feature>
<evidence type="ECO:0000313" key="4">
    <source>
        <dbReference type="EMBL" id="WOQ69877.1"/>
    </source>
</evidence>
<gene>
    <name evidence="4" type="ORF">RYJ27_01145</name>
</gene>
<reference evidence="4 5" key="1">
    <citation type="submission" date="2023-10" db="EMBL/GenBank/DDBJ databases">
        <title>Y20.</title>
        <authorList>
            <person name="Zhang G."/>
            <person name="Ding Y."/>
        </authorList>
    </citation>
    <scope>NUCLEOTIDE SEQUENCE [LARGE SCALE GENOMIC DNA]</scope>
    <source>
        <strain evidence="4 5">Y20</strain>
    </source>
</reference>
<dbReference type="RefSeq" id="WP_330170971.1">
    <property type="nucleotide sequence ID" value="NZ_CP137080.1"/>
</dbReference>
<protein>
    <submittedName>
        <fullName evidence="4">PH domain-containing protein</fullName>
    </submittedName>
</protein>
<dbReference type="Pfam" id="PF03703">
    <property type="entry name" value="bPH_2"/>
    <property type="match status" value="3"/>
</dbReference>
<name>A0AAU0MHD1_9MICO</name>
<proteinExistence type="predicted"/>
<dbReference type="AlphaFoldDB" id="A0AAU0MHD1"/>
<organism evidence="4 5">
    <name type="scientific">Microbacterium limosum</name>
    <dbReference type="NCBI Taxonomy" id="3079935"/>
    <lineage>
        <taxon>Bacteria</taxon>
        <taxon>Bacillati</taxon>
        <taxon>Actinomycetota</taxon>
        <taxon>Actinomycetes</taxon>
        <taxon>Micrococcales</taxon>
        <taxon>Microbacteriaceae</taxon>
        <taxon>Microbacterium</taxon>
    </lineage>
</organism>
<keyword evidence="2" id="KW-0472">Membrane</keyword>
<evidence type="ECO:0000259" key="3">
    <source>
        <dbReference type="Pfam" id="PF03703"/>
    </source>
</evidence>
<dbReference type="PIRSF" id="PIRSF026631">
    <property type="entry name" value="UCP026631"/>
    <property type="match status" value="1"/>
</dbReference>
<keyword evidence="2" id="KW-1133">Transmembrane helix</keyword>
<feature type="transmembrane region" description="Helical" evidence="2">
    <location>
        <begin position="299"/>
        <end position="316"/>
    </location>
</feature>
<feature type="compositionally biased region" description="Basic and acidic residues" evidence="1">
    <location>
        <begin position="27"/>
        <end position="42"/>
    </location>
</feature>
<feature type="domain" description="YdbS-like PH" evidence="3">
    <location>
        <begin position="133"/>
        <end position="209"/>
    </location>
</feature>
<keyword evidence="2" id="KW-0812">Transmembrane</keyword>
<feature type="region of interest" description="Disordered" evidence="1">
    <location>
        <begin position="549"/>
        <end position="579"/>
    </location>
</feature>
<dbReference type="KEGG" id="mliy:RYJ27_01145"/>
<feature type="domain" description="YdbS-like PH" evidence="3">
    <location>
        <begin position="324"/>
        <end position="374"/>
    </location>
</feature>
<evidence type="ECO:0000256" key="2">
    <source>
        <dbReference type="SAM" id="Phobius"/>
    </source>
</evidence>
<dbReference type="PANTHER" id="PTHR34473:SF2">
    <property type="entry name" value="UPF0699 TRANSMEMBRANE PROTEIN YDBT"/>
    <property type="match status" value="1"/>
</dbReference>
<dbReference type="Proteomes" id="UP001329313">
    <property type="component" value="Chromosome"/>
</dbReference>
<feature type="region of interest" description="Disordered" evidence="1">
    <location>
        <begin position="1"/>
        <end position="42"/>
    </location>
</feature>
<feature type="domain" description="YdbS-like PH" evidence="3">
    <location>
        <begin position="450"/>
        <end position="526"/>
    </location>
</feature>
<feature type="transmembrane region" description="Helical" evidence="2">
    <location>
        <begin position="109"/>
        <end position="131"/>
    </location>
</feature>
<dbReference type="InterPro" id="IPR014529">
    <property type="entry name" value="UCP026631"/>
</dbReference>
<dbReference type="EMBL" id="CP137080">
    <property type="protein sequence ID" value="WOQ69877.1"/>
    <property type="molecule type" value="Genomic_DNA"/>
</dbReference>
<accession>A0AAU0MHD1</accession>
<dbReference type="PANTHER" id="PTHR34473">
    <property type="entry name" value="UPF0699 TRANSMEMBRANE PROTEIN YDBS"/>
    <property type="match status" value="1"/>
</dbReference>
<feature type="compositionally biased region" description="Basic and acidic residues" evidence="1">
    <location>
        <begin position="558"/>
        <end position="573"/>
    </location>
</feature>
<sequence length="579" mass="62678">MTGPQPDGESRVRPPAPVHAVPEDVDAAARRSQETLSRESRSDLSDGQWHRLHPLTPLFRGGLFLVVVIGIVLANMRDRLVAIFLPWLIPDLPDGVSSGDPVDWVIEEGLLALATVVVLAALVVIVGGFYLSWRFHTFRITDDDVEVRQGILFRSQRRAPLDRVQGVNLTRPLVARLAGLAKLEVVGAGTDANVKLEYLTTANAERVRADILRLASGRRLAERVEEARSPSRASAVSAAVSEGITGLIAGAEGPDEEPESVVHIPTGRLVASQVLGGGTLWLLLLIIAMIVGGVVGSPWVLIGIVPAVLGIGAYGVSQIVKSLRYSIAPTRDGLRVTFGLFTTVTEIIPPGRVHAVEVRQSIFWRPFGWWTIKINRLTGKSLSDTSTDQFTTVLPVGLRGDVERVLRLLLPDVPEGEWGVAFEHGVLGPRDADPFVNTPPRGWWVRPLSWRRNGYLITPDALLVRRGWIWRSLALYPFARLQSVALHQGPLDRAARLATLRPHTVAGPVYGNLAAVDREGADALFAQVAERACEASRADRSHRWAVAAPAVATPAEPRTAHADARGRADEGDGRIGGGS</sequence>
<keyword evidence="5" id="KW-1185">Reference proteome</keyword>
<evidence type="ECO:0000313" key="5">
    <source>
        <dbReference type="Proteomes" id="UP001329313"/>
    </source>
</evidence>
<evidence type="ECO:0000256" key="1">
    <source>
        <dbReference type="SAM" id="MobiDB-lite"/>
    </source>
</evidence>
<feature type="transmembrane region" description="Helical" evidence="2">
    <location>
        <begin position="63"/>
        <end position="89"/>
    </location>
</feature>
<dbReference type="InterPro" id="IPR005182">
    <property type="entry name" value="YdbS-like_PH"/>
</dbReference>